<dbReference type="Proteomes" id="UP000298313">
    <property type="component" value="Unassembled WGS sequence"/>
</dbReference>
<dbReference type="AlphaFoldDB" id="A0A4R9B9U1"/>
<organism evidence="2 3">
    <name type="scientific">Cryobacterium fucosi</name>
    <dbReference type="NCBI Taxonomy" id="1259157"/>
    <lineage>
        <taxon>Bacteria</taxon>
        <taxon>Bacillati</taxon>
        <taxon>Actinomycetota</taxon>
        <taxon>Actinomycetes</taxon>
        <taxon>Micrococcales</taxon>
        <taxon>Microbacteriaceae</taxon>
        <taxon>Cryobacterium</taxon>
    </lineage>
</organism>
<evidence type="ECO:0000313" key="3">
    <source>
        <dbReference type="Proteomes" id="UP000298313"/>
    </source>
</evidence>
<keyword evidence="1" id="KW-0812">Transmembrane</keyword>
<feature type="transmembrane region" description="Helical" evidence="1">
    <location>
        <begin position="134"/>
        <end position="156"/>
    </location>
</feature>
<comment type="caution">
    <text evidence="2">The sequence shown here is derived from an EMBL/GenBank/DDBJ whole genome shotgun (WGS) entry which is preliminary data.</text>
</comment>
<keyword evidence="1" id="KW-0472">Membrane</keyword>
<evidence type="ECO:0000256" key="1">
    <source>
        <dbReference type="SAM" id="Phobius"/>
    </source>
</evidence>
<protein>
    <submittedName>
        <fullName evidence="2">Uncharacterized protein</fullName>
    </submittedName>
</protein>
<keyword evidence="1" id="KW-1133">Transmembrane helix</keyword>
<feature type="transmembrane region" description="Helical" evidence="1">
    <location>
        <begin position="54"/>
        <end position="77"/>
    </location>
</feature>
<proteinExistence type="predicted"/>
<dbReference type="EMBL" id="SOHH01000056">
    <property type="protein sequence ID" value="TFD79226.1"/>
    <property type="molecule type" value="Genomic_DNA"/>
</dbReference>
<reference evidence="2 3" key="1">
    <citation type="submission" date="2019-03" db="EMBL/GenBank/DDBJ databases">
        <title>Genomics of glacier-inhabiting Cryobacterium strains.</title>
        <authorList>
            <person name="Liu Q."/>
            <person name="Xin Y.-H."/>
        </authorList>
    </citation>
    <scope>NUCLEOTIDE SEQUENCE [LARGE SCALE GENOMIC DNA]</scope>
    <source>
        <strain evidence="2 3">Hh4</strain>
    </source>
</reference>
<keyword evidence="3" id="KW-1185">Reference proteome</keyword>
<feature type="transmembrane region" description="Helical" evidence="1">
    <location>
        <begin position="6"/>
        <end position="22"/>
    </location>
</feature>
<feature type="transmembrane region" description="Helical" evidence="1">
    <location>
        <begin position="168"/>
        <end position="190"/>
    </location>
</feature>
<gene>
    <name evidence="2" type="ORF">E3T48_06580</name>
</gene>
<feature type="transmembrane region" description="Helical" evidence="1">
    <location>
        <begin position="89"/>
        <end position="114"/>
    </location>
</feature>
<dbReference type="RefSeq" id="WP_134523053.1">
    <property type="nucleotide sequence ID" value="NZ_SOHH01000056.1"/>
</dbReference>
<accession>A0A4R9B9U1</accession>
<evidence type="ECO:0000313" key="2">
    <source>
        <dbReference type="EMBL" id="TFD79226.1"/>
    </source>
</evidence>
<sequence>MIQTPAAVLMWVLVASLLILRRRRTERSITYAALTISVAMTLNVDEIYTAVDAVLGATNIATLLADGALMIGLFFLGRGVMKAGEYRPGLVRIALGLPVLLLALLGITITFLLIDRGATTTTFMSDLGAQPAAAAYSIIDFTYCGIVVAAMMILAGGQYRHSNGAQRIPAGLLLVGSTLGVALCVVVLIMDVAHVIGNLDLMDAVAVAYGPLYLLTFIFLCAGLAGQPAVRYGRDRARGVRTRGLVTQLEPMWRRATLVRLGLSQTDASVASIEDQETRLHREIVEIRDAMIDPRVSFEVTSHDRALLGRAEDHLLGLNKRGAQAAAASSTRRGSERGHA</sequence>
<feature type="transmembrane region" description="Helical" evidence="1">
    <location>
        <begin position="210"/>
        <end position="230"/>
    </location>
</feature>
<dbReference type="OrthoDB" id="3718129at2"/>
<feature type="transmembrane region" description="Helical" evidence="1">
    <location>
        <begin position="29"/>
        <end position="48"/>
    </location>
</feature>
<name>A0A4R9B9U1_9MICO</name>